<dbReference type="Pfam" id="PF20922">
    <property type="entry name" value="Anamorsin_N"/>
    <property type="match status" value="1"/>
</dbReference>
<comment type="caution">
    <text evidence="10">Lacks conserved residue(s) required for the propagation of feature annotation.</text>
</comment>
<proteinExistence type="inferred from homology"/>
<feature type="domain" description="Anamorsin C-terminal" evidence="11">
    <location>
        <begin position="208"/>
        <end position="243"/>
    </location>
</feature>
<name>A0A9N9WRW8_9DIPT</name>
<keyword evidence="3 10" id="KW-0004">4Fe-4S</keyword>
<dbReference type="GO" id="GO:0009055">
    <property type="term" value="F:electron transfer activity"/>
    <property type="evidence" value="ECO:0007669"/>
    <property type="project" value="UniProtKB-UniRule"/>
</dbReference>
<dbReference type="GO" id="GO:0005758">
    <property type="term" value="C:mitochondrial intermembrane space"/>
    <property type="evidence" value="ECO:0007669"/>
    <property type="project" value="UniProtKB-SubCell"/>
</dbReference>
<protein>
    <recommendedName>
        <fullName evidence="10">Anamorsin homolog</fullName>
    </recommendedName>
    <alternativeName>
        <fullName evidence="10">Fe-S cluster assembly protein DRE2 homolog</fullName>
    </alternativeName>
</protein>
<evidence type="ECO:0000256" key="10">
    <source>
        <dbReference type="HAMAP-Rule" id="MF_03115"/>
    </source>
</evidence>
<dbReference type="OrthoDB" id="311633at2759"/>
<dbReference type="Pfam" id="PF05093">
    <property type="entry name" value="CIAPIN1"/>
    <property type="match status" value="2"/>
</dbReference>
<dbReference type="HAMAP" id="MF_03115">
    <property type="entry name" value="Anamorsin"/>
    <property type="match status" value="1"/>
</dbReference>
<evidence type="ECO:0000313" key="14">
    <source>
        <dbReference type="Proteomes" id="UP001153620"/>
    </source>
</evidence>
<dbReference type="PANTHER" id="PTHR13273">
    <property type="entry name" value="ANAMORSIN"/>
    <property type="match status" value="1"/>
</dbReference>
<keyword evidence="8 10" id="KW-0411">Iron-sulfur</keyword>
<dbReference type="Proteomes" id="UP001153620">
    <property type="component" value="Chromosome 2"/>
</dbReference>
<feature type="binding site" evidence="10">
    <location>
        <position position="225"/>
    </location>
    <ligand>
        <name>[4Fe-4S] cluster</name>
        <dbReference type="ChEBI" id="CHEBI:49883"/>
    </ligand>
</feature>
<evidence type="ECO:0000313" key="13">
    <source>
        <dbReference type="EMBL" id="CAG9802798.1"/>
    </source>
</evidence>
<organism evidence="13 14">
    <name type="scientific">Chironomus riparius</name>
    <dbReference type="NCBI Taxonomy" id="315576"/>
    <lineage>
        <taxon>Eukaryota</taxon>
        <taxon>Metazoa</taxon>
        <taxon>Ecdysozoa</taxon>
        <taxon>Arthropoda</taxon>
        <taxon>Hexapoda</taxon>
        <taxon>Insecta</taxon>
        <taxon>Pterygota</taxon>
        <taxon>Neoptera</taxon>
        <taxon>Endopterygota</taxon>
        <taxon>Diptera</taxon>
        <taxon>Nematocera</taxon>
        <taxon>Chironomoidea</taxon>
        <taxon>Chironomidae</taxon>
        <taxon>Chironominae</taxon>
        <taxon>Chironomus</taxon>
    </lineage>
</organism>
<feature type="region of interest" description="Fe-S binding site B" evidence="10">
    <location>
        <begin position="214"/>
        <end position="228"/>
    </location>
</feature>
<comment type="subunit">
    <text evidence="10">Monomer.</text>
</comment>
<dbReference type="GO" id="GO:0016226">
    <property type="term" value="P:iron-sulfur cluster assembly"/>
    <property type="evidence" value="ECO:0007669"/>
    <property type="project" value="UniProtKB-UniRule"/>
</dbReference>
<keyword evidence="7 10" id="KW-0408">Iron</keyword>
<keyword evidence="5 10" id="KW-0001">2Fe-2S</keyword>
<sequence>MDLIKEGYEVLFIWEGQLMDGVENLVMEMKKTAKVQLENLERIEIASYPKSTFDIIFVHVSSVLSLFDDSLKNMLNLVKPKGKIVFNLSQDESFEKRLLLLGYVNASYNENQKYLVAEKPNYEVGSMVKLSFGKKKEISVNKIWKVDLNDDDEMIDDDDLLDEEDKMKPSEESLRVCSTTGKRKACKDCSCGLAEELESEVSTKIVNQIQKSSCGSCYLGDAFRCSSCPYLGMPAFKPNEKVMLPEMMKSDI</sequence>
<evidence type="ECO:0000259" key="11">
    <source>
        <dbReference type="Pfam" id="PF05093"/>
    </source>
</evidence>
<comment type="domain">
    <text evidence="10">The C-terminal domain binds 2 Fe-S clusters but is otherwise mostly in an intrinsically disordered conformation.</text>
</comment>
<comment type="function">
    <text evidence="10">Component of the cytosolic iron-sulfur (Fe-S) protein assembly (CIA) machinery. Required for the maturation of extramitochondrial Fe-S proteins. Part of an electron transfer chain functioning in an early step of cytosolic Fe-S biogenesis, facilitating the de novo assembly of a [4Fe-4S] cluster on the cytosolic Fe-S scaffold complex. Electrons are transferred from NADPH via a FAD- and FMN-containing diflavin oxidoreductase. Together with the diflavin oxidoreductase, also required for the assembly of the diferric tyrosyl radical cofactor of ribonucleotide reductase (RNR), probably by providing electrons for reduction during radical cofactor maturation in the catalytic small subunit.</text>
</comment>
<feature type="domain" description="Anamorsin C-terminal" evidence="11">
    <location>
        <begin position="177"/>
        <end position="205"/>
    </location>
</feature>
<evidence type="ECO:0000256" key="5">
    <source>
        <dbReference type="ARBA" id="ARBA00022714"/>
    </source>
</evidence>
<evidence type="ECO:0000256" key="7">
    <source>
        <dbReference type="ARBA" id="ARBA00023004"/>
    </source>
</evidence>
<dbReference type="GO" id="GO:0051539">
    <property type="term" value="F:4 iron, 4 sulfur cluster binding"/>
    <property type="evidence" value="ECO:0007669"/>
    <property type="project" value="UniProtKB-KW"/>
</dbReference>
<dbReference type="PANTHER" id="PTHR13273:SF14">
    <property type="entry name" value="ANAMORSIN"/>
    <property type="match status" value="1"/>
</dbReference>
<evidence type="ECO:0000256" key="9">
    <source>
        <dbReference type="ARBA" id="ARBA00023128"/>
    </source>
</evidence>
<feature type="binding site" evidence="10">
    <location>
        <position position="191"/>
    </location>
    <ligand>
        <name>[2Fe-2S] cluster</name>
        <dbReference type="ChEBI" id="CHEBI:190135"/>
    </ligand>
</feature>
<keyword evidence="9 10" id="KW-0496">Mitochondrion</keyword>
<comment type="domain">
    <text evidence="10">The N-terminal domain has structural similarity with S-adenosyl-L-methionine-dependent methyltransferases, but does not bind S-adenosyl-L-methionine. It is required for correct assembly of the 2 Fe-S clusters.</text>
</comment>
<dbReference type="InterPro" id="IPR046408">
    <property type="entry name" value="CIAPIN1"/>
</dbReference>
<dbReference type="InterPro" id="IPR049011">
    <property type="entry name" value="Anamorsin_N_metazoan"/>
</dbReference>
<comment type="cofactor">
    <cofactor evidence="10">
        <name>[2Fe-2S] cluster</name>
        <dbReference type="ChEBI" id="CHEBI:190135"/>
    </cofactor>
</comment>
<reference evidence="13" key="2">
    <citation type="submission" date="2022-10" db="EMBL/GenBank/DDBJ databases">
        <authorList>
            <consortium name="ENA_rothamsted_submissions"/>
            <consortium name="culmorum"/>
            <person name="King R."/>
        </authorList>
    </citation>
    <scope>NUCLEOTIDE SEQUENCE</scope>
</reference>
<keyword evidence="6 10" id="KW-0479">Metal-binding</keyword>
<dbReference type="AlphaFoldDB" id="A0A9N9WRW8"/>
<feature type="short sequence motif" description="Cx2C motif 1" evidence="10">
    <location>
        <begin position="214"/>
        <end position="217"/>
    </location>
</feature>
<comment type="cofactor">
    <cofactor evidence="1 10">
        <name>[4Fe-4S] cluster</name>
        <dbReference type="ChEBI" id="CHEBI:49883"/>
    </cofactor>
</comment>
<comment type="subcellular location">
    <subcellularLocation>
        <location evidence="10">Cytoplasm</location>
    </subcellularLocation>
    <subcellularLocation>
        <location evidence="10">Mitochondrion intermembrane space</location>
    </subcellularLocation>
</comment>
<evidence type="ECO:0000256" key="2">
    <source>
        <dbReference type="ARBA" id="ARBA00008169"/>
    </source>
</evidence>
<keyword evidence="14" id="KW-1185">Reference proteome</keyword>
<accession>A0A9N9WRW8</accession>
<reference evidence="13" key="1">
    <citation type="submission" date="2022-01" db="EMBL/GenBank/DDBJ databases">
        <authorList>
            <person name="King R."/>
        </authorList>
    </citation>
    <scope>NUCLEOTIDE SEQUENCE</scope>
</reference>
<evidence type="ECO:0000256" key="6">
    <source>
        <dbReference type="ARBA" id="ARBA00022723"/>
    </source>
</evidence>
<dbReference type="GO" id="GO:0046872">
    <property type="term" value="F:metal ion binding"/>
    <property type="evidence" value="ECO:0007669"/>
    <property type="project" value="UniProtKB-KW"/>
</dbReference>
<feature type="binding site" evidence="10">
    <location>
        <position position="189"/>
    </location>
    <ligand>
        <name>[2Fe-2S] cluster</name>
        <dbReference type="ChEBI" id="CHEBI:190135"/>
    </ligand>
</feature>
<evidence type="ECO:0000256" key="1">
    <source>
        <dbReference type="ARBA" id="ARBA00001966"/>
    </source>
</evidence>
<feature type="domain" description="Anamorsin N-terminal" evidence="12">
    <location>
        <begin position="7"/>
        <end position="87"/>
    </location>
</feature>
<dbReference type="InterPro" id="IPR029063">
    <property type="entry name" value="SAM-dependent_MTases_sf"/>
</dbReference>
<comment type="domain">
    <text evidence="10">The twin Cx2C motifs are involved in the recognition by the mitochondrial MIA40-ERV1 disulfide relay system. The formation of 2 disulfide bonds in the Cx2C motifs through dithiol/disulfide exchange reactions effectively traps the protein in the mitochondrial intermembrane space.</text>
</comment>
<evidence type="ECO:0000256" key="4">
    <source>
        <dbReference type="ARBA" id="ARBA00022490"/>
    </source>
</evidence>
<evidence type="ECO:0000259" key="12">
    <source>
        <dbReference type="Pfam" id="PF20922"/>
    </source>
</evidence>
<feature type="binding site" evidence="10">
    <location>
        <position position="186"/>
    </location>
    <ligand>
        <name>[2Fe-2S] cluster</name>
        <dbReference type="ChEBI" id="CHEBI:190135"/>
    </ligand>
</feature>
<dbReference type="GO" id="GO:0051537">
    <property type="term" value="F:2 iron, 2 sulfur cluster binding"/>
    <property type="evidence" value="ECO:0007669"/>
    <property type="project" value="UniProtKB-UniRule"/>
</dbReference>
<keyword evidence="4 10" id="KW-0963">Cytoplasm</keyword>
<dbReference type="InterPro" id="IPR007785">
    <property type="entry name" value="Anamorsin"/>
</dbReference>
<feature type="binding site" evidence="10">
    <location>
        <position position="214"/>
    </location>
    <ligand>
        <name>[4Fe-4S] cluster</name>
        <dbReference type="ChEBI" id="CHEBI:49883"/>
    </ligand>
</feature>
<feature type="short sequence motif" description="Cx2C motif 2" evidence="10">
    <location>
        <begin position="225"/>
        <end position="228"/>
    </location>
</feature>
<evidence type="ECO:0000256" key="3">
    <source>
        <dbReference type="ARBA" id="ARBA00022485"/>
    </source>
</evidence>
<comment type="similarity">
    <text evidence="2 10">Belongs to the anamorsin family.</text>
</comment>
<dbReference type="Gene3D" id="3.40.50.150">
    <property type="entry name" value="Vaccinia Virus protein VP39"/>
    <property type="match status" value="1"/>
</dbReference>
<feature type="binding site" evidence="10">
    <location>
        <position position="177"/>
    </location>
    <ligand>
        <name>[2Fe-2S] cluster</name>
        <dbReference type="ChEBI" id="CHEBI:190135"/>
    </ligand>
</feature>
<feature type="binding site" evidence="10">
    <location>
        <position position="228"/>
    </location>
    <ligand>
        <name>[4Fe-4S] cluster</name>
        <dbReference type="ChEBI" id="CHEBI:49883"/>
    </ligand>
</feature>
<dbReference type="EMBL" id="OU895878">
    <property type="protein sequence ID" value="CAG9802798.1"/>
    <property type="molecule type" value="Genomic_DNA"/>
</dbReference>
<gene>
    <name evidence="13" type="ORF">CHIRRI_LOCUS5703</name>
</gene>
<feature type="binding site" evidence="10">
    <location>
        <position position="217"/>
    </location>
    <ligand>
        <name>[4Fe-4S] cluster</name>
        <dbReference type="ChEBI" id="CHEBI:49883"/>
    </ligand>
</feature>
<evidence type="ECO:0000256" key="8">
    <source>
        <dbReference type="ARBA" id="ARBA00023014"/>
    </source>
</evidence>